<dbReference type="EMBL" id="JAFIQS020000010">
    <property type="protein sequence ID" value="KAH9477168.1"/>
    <property type="molecule type" value="Genomic_DNA"/>
</dbReference>
<protein>
    <submittedName>
        <fullName evidence="1">Uncharacterized protein</fullName>
    </submittedName>
</protein>
<comment type="caution">
    <text evidence="1">The sequence shown here is derived from an EMBL/GenBank/DDBJ whole genome shotgun (WGS) entry which is preliminary data.</text>
</comment>
<proteinExistence type="predicted"/>
<sequence>MMKFVVSILLSFFIKVASGHTVATFANSTIEERAAATCADPTLTDIYVESYSPSSKFHLLQLRTEFVDSLTDGNGDFGFQGNIFRAWSTPQPFTFPLYRLVTPPPLDYLFVLSTDGNPPVVPGFQTDLITAYIYSTQVCNSIPLYSVARASATYHYYTTVISERDDMINNRGWTDSGIVGYVLPLIPGDSSVFLINCCSNYAY</sequence>
<name>A0ACB8GN73_PSICU</name>
<gene>
    <name evidence="1" type="ORF">JR316_0011085</name>
</gene>
<keyword evidence="2" id="KW-1185">Reference proteome</keyword>
<dbReference type="Proteomes" id="UP000664032">
    <property type="component" value="Unassembled WGS sequence"/>
</dbReference>
<accession>A0ACB8GN73</accession>
<organism evidence="1 2">
    <name type="scientific">Psilocybe cubensis</name>
    <name type="common">Psychedelic mushroom</name>
    <name type="synonym">Stropharia cubensis</name>
    <dbReference type="NCBI Taxonomy" id="181762"/>
    <lineage>
        <taxon>Eukaryota</taxon>
        <taxon>Fungi</taxon>
        <taxon>Dikarya</taxon>
        <taxon>Basidiomycota</taxon>
        <taxon>Agaricomycotina</taxon>
        <taxon>Agaricomycetes</taxon>
        <taxon>Agaricomycetidae</taxon>
        <taxon>Agaricales</taxon>
        <taxon>Agaricineae</taxon>
        <taxon>Strophariaceae</taxon>
        <taxon>Psilocybe</taxon>
    </lineage>
</organism>
<evidence type="ECO:0000313" key="2">
    <source>
        <dbReference type="Proteomes" id="UP000664032"/>
    </source>
</evidence>
<reference evidence="1" key="1">
    <citation type="submission" date="2021-10" db="EMBL/GenBank/DDBJ databases">
        <title>Psilocybe cubensis genome.</title>
        <authorList>
            <person name="Mckernan K.J."/>
            <person name="Crawford S."/>
            <person name="Trippe A."/>
            <person name="Kane L.T."/>
            <person name="Mclaughlin S."/>
        </authorList>
    </citation>
    <scope>NUCLEOTIDE SEQUENCE</scope>
    <source>
        <strain evidence="1">MGC-MH-2018</strain>
    </source>
</reference>
<evidence type="ECO:0000313" key="1">
    <source>
        <dbReference type="EMBL" id="KAH9477168.1"/>
    </source>
</evidence>